<accession>A0A0A9FZG9</accession>
<keyword evidence="1" id="KW-0732">Signal</keyword>
<protein>
    <recommendedName>
        <fullName evidence="3">Secreted protein</fullName>
    </recommendedName>
</protein>
<evidence type="ECO:0000313" key="2">
    <source>
        <dbReference type="EMBL" id="JAE17647.1"/>
    </source>
</evidence>
<reference evidence="2" key="1">
    <citation type="submission" date="2014-09" db="EMBL/GenBank/DDBJ databases">
        <authorList>
            <person name="Magalhaes I.L.F."/>
            <person name="Oliveira U."/>
            <person name="Santos F.R."/>
            <person name="Vidigal T.H.D.A."/>
            <person name="Brescovit A.D."/>
            <person name="Santos A.J."/>
        </authorList>
    </citation>
    <scope>NUCLEOTIDE SEQUENCE</scope>
    <source>
        <tissue evidence="2">Shoot tissue taken approximately 20 cm above the soil surface</tissue>
    </source>
</reference>
<feature type="chain" id="PRO_5002062380" description="Secreted protein" evidence="1">
    <location>
        <begin position="22"/>
        <end position="75"/>
    </location>
</feature>
<proteinExistence type="predicted"/>
<evidence type="ECO:0008006" key="3">
    <source>
        <dbReference type="Google" id="ProtNLM"/>
    </source>
</evidence>
<organism evidence="2">
    <name type="scientific">Arundo donax</name>
    <name type="common">Giant reed</name>
    <name type="synonym">Donax arundinaceus</name>
    <dbReference type="NCBI Taxonomy" id="35708"/>
    <lineage>
        <taxon>Eukaryota</taxon>
        <taxon>Viridiplantae</taxon>
        <taxon>Streptophyta</taxon>
        <taxon>Embryophyta</taxon>
        <taxon>Tracheophyta</taxon>
        <taxon>Spermatophyta</taxon>
        <taxon>Magnoliopsida</taxon>
        <taxon>Liliopsida</taxon>
        <taxon>Poales</taxon>
        <taxon>Poaceae</taxon>
        <taxon>PACMAD clade</taxon>
        <taxon>Arundinoideae</taxon>
        <taxon>Arundineae</taxon>
        <taxon>Arundo</taxon>
    </lineage>
</organism>
<dbReference type="EMBL" id="GBRH01180249">
    <property type="protein sequence ID" value="JAE17647.1"/>
    <property type="molecule type" value="Transcribed_RNA"/>
</dbReference>
<dbReference type="AlphaFoldDB" id="A0A0A9FZG9"/>
<evidence type="ECO:0000256" key="1">
    <source>
        <dbReference type="SAM" id="SignalP"/>
    </source>
</evidence>
<name>A0A0A9FZG9_ARUDO</name>
<feature type="signal peptide" evidence="1">
    <location>
        <begin position="1"/>
        <end position="21"/>
    </location>
</feature>
<reference evidence="2" key="2">
    <citation type="journal article" date="2015" name="Data Brief">
        <title>Shoot transcriptome of the giant reed, Arundo donax.</title>
        <authorList>
            <person name="Barrero R.A."/>
            <person name="Guerrero F.D."/>
            <person name="Moolhuijzen P."/>
            <person name="Goolsby J.A."/>
            <person name="Tidwell J."/>
            <person name="Bellgard S.E."/>
            <person name="Bellgard M.I."/>
        </authorList>
    </citation>
    <scope>NUCLEOTIDE SEQUENCE</scope>
    <source>
        <tissue evidence="2">Shoot tissue taken approximately 20 cm above the soil surface</tissue>
    </source>
</reference>
<sequence>MLIKSLTTLMMICSSLNFTSCICPNMSFFINIFVNTPIQANIICPYMILPSGTFNEIYDIYVNVSSKVFPTFLLN</sequence>